<dbReference type="SUPFAM" id="SSF89550">
    <property type="entry name" value="PHP domain-like"/>
    <property type="match status" value="1"/>
</dbReference>
<dbReference type="Pfam" id="PF02811">
    <property type="entry name" value="PHP"/>
    <property type="match status" value="1"/>
</dbReference>
<dbReference type="Proteomes" id="UP000192599">
    <property type="component" value="Unassembled WGS sequence"/>
</dbReference>
<feature type="domain" description="PHP" evidence="1">
    <location>
        <begin position="4"/>
        <end position="43"/>
    </location>
</feature>
<reference evidence="2 3" key="1">
    <citation type="submission" date="2017-04" db="EMBL/GenBank/DDBJ databases">
        <title>Accumulation and expression of multiple antibiotic resistance genes in Arcobacter cryaerophilus that thrives in sewage.</title>
        <authorList>
            <person name="Millar J.A."/>
            <person name="Raghavan R."/>
        </authorList>
    </citation>
    <scope>NUCLEOTIDE SEQUENCE [LARGE SCALE GENOMIC DNA]</scope>
    <source>
        <strain evidence="2 3">AZT-1</strain>
    </source>
</reference>
<accession>A0A1V9VAA4</accession>
<dbReference type="EMBL" id="LNTC01000150">
    <property type="protein sequence ID" value="OQR40932.1"/>
    <property type="molecule type" value="Genomic_DNA"/>
</dbReference>
<dbReference type="GO" id="GO:0003824">
    <property type="term" value="F:catalytic activity"/>
    <property type="evidence" value="ECO:0007669"/>
    <property type="project" value="InterPro"/>
</dbReference>
<evidence type="ECO:0000259" key="1">
    <source>
        <dbReference type="Pfam" id="PF02811"/>
    </source>
</evidence>
<sequence>MRVDLHNHTTLCNHATGTVEEYVKRAIELGIDEYGFACHAPMNFDPKYRMKL</sequence>
<feature type="non-terminal residue" evidence="2">
    <location>
        <position position="52"/>
    </location>
</feature>
<protein>
    <submittedName>
        <fullName evidence="2">Histidinol phosphate phosphatase</fullName>
    </submittedName>
</protein>
<dbReference type="AlphaFoldDB" id="A0A1V9VAA4"/>
<evidence type="ECO:0000313" key="3">
    <source>
        <dbReference type="Proteomes" id="UP000192599"/>
    </source>
</evidence>
<name>A0A1V9VAA4_9BACT</name>
<comment type="caution">
    <text evidence="2">The sequence shown here is derived from an EMBL/GenBank/DDBJ whole genome shotgun (WGS) entry which is preliminary data.</text>
</comment>
<dbReference type="InterPro" id="IPR016195">
    <property type="entry name" value="Pol/histidinol_Pase-like"/>
</dbReference>
<evidence type="ECO:0000313" key="2">
    <source>
        <dbReference type="EMBL" id="OQR40932.1"/>
    </source>
</evidence>
<organism evidence="2 3">
    <name type="scientific">Aliarcobacter cryaerophilus</name>
    <dbReference type="NCBI Taxonomy" id="28198"/>
    <lineage>
        <taxon>Bacteria</taxon>
        <taxon>Pseudomonadati</taxon>
        <taxon>Campylobacterota</taxon>
        <taxon>Epsilonproteobacteria</taxon>
        <taxon>Campylobacterales</taxon>
        <taxon>Arcobacteraceae</taxon>
        <taxon>Aliarcobacter</taxon>
    </lineage>
</organism>
<proteinExistence type="predicted"/>
<dbReference type="Gene3D" id="3.20.20.140">
    <property type="entry name" value="Metal-dependent hydrolases"/>
    <property type="match status" value="1"/>
</dbReference>
<dbReference type="InterPro" id="IPR004013">
    <property type="entry name" value="PHP_dom"/>
</dbReference>
<gene>
    <name evidence="2" type="ORF">AS859_08765</name>
</gene>